<proteinExistence type="predicted"/>
<reference evidence="1 2" key="1">
    <citation type="submission" date="2013-08" db="EMBL/GenBank/DDBJ databases">
        <title>Genome sequencing of Cellulomonas bogoriensis 69B4.</title>
        <authorList>
            <person name="Chen F."/>
            <person name="Li Y."/>
            <person name="Wang G."/>
        </authorList>
    </citation>
    <scope>NUCLEOTIDE SEQUENCE [LARGE SCALE GENOMIC DNA]</scope>
    <source>
        <strain evidence="1 2">69B4</strain>
    </source>
</reference>
<gene>
    <name evidence="1" type="ORF">N869_09060</name>
</gene>
<comment type="caution">
    <text evidence="1">The sequence shown here is derived from an EMBL/GenBank/DDBJ whole genome shotgun (WGS) entry which is preliminary data.</text>
</comment>
<protein>
    <submittedName>
        <fullName evidence="1">Uncharacterized protein</fullName>
    </submittedName>
</protein>
<dbReference type="EMBL" id="AXCZ01000022">
    <property type="protein sequence ID" value="KGM13838.1"/>
    <property type="molecule type" value="Genomic_DNA"/>
</dbReference>
<dbReference type="RefSeq" id="WP_035058135.1">
    <property type="nucleotide sequence ID" value="NZ_AXCZ01000022.1"/>
</dbReference>
<organism evidence="1 2">
    <name type="scientific">Cellulomonas bogoriensis 69B4 = DSM 16987</name>
    <dbReference type="NCBI Taxonomy" id="1386082"/>
    <lineage>
        <taxon>Bacteria</taxon>
        <taxon>Bacillati</taxon>
        <taxon>Actinomycetota</taxon>
        <taxon>Actinomycetes</taxon>
        <taxon>Micrococcales</taxon>
        <taxon>Cellulomonadaceae</taxon>
        <taxon>Cellulomonas</taxon>
    </lineage>
</organism>
<evidence type="ECO:0000313" key="1">
    <source>
        <dbReference type="EMBL" id="KGM13838.1"/>
    </source>
</evidence>
<name>A0A0A0BZM7_9CELL</name>
<sequence length="166" mass="17755">MSGQVVRPTPLPAALEVRELLEGLLGRDVEAVVGTGTVDPHQDPGAVVGVYVDDMLKLKAMIVMEMPLAAYAGAAIALIPARTAQDAVDNGLITPMLFDNIAEILNVASSLFNTDGAPHLRLYETYAPRETLPADVDKWVLAYVQRLDMELDVSGYGPGRVSVLVI</sequence>
<dbReference type="AlphaFoldDB" id="A0A0A0BZM7"/>
<dbReference type="Proteomes" id="UP000054314">
    <property type="component" value="Unassembled WGS sequence"/>
</dbReference>
<accession>A0A0A0BZM7</accession>
<evidence type="ECO:0000313" key="2">
    <source>
        <dbReference type="Proteomes" id="UP000054314"/>
    </source>
</evidence>
<keyword evidence="2" id="KW-1185">Reference proteome</keyword>